<dbReference type="AlphaFoldDB" id="A0A0L0D3A2"/>
<feature type="transmembrane region" description="Helical" evidence="1">
    <location>
        <begin position="73"/>
        <end position="98"/>
    </location>
</feature>
<proteinExistence type="predicted"/>
<feature type="transmembrane region" description="Helical" evidence="1">
    <location>
        <begin position="45"/>
        <end position="66"/>
    </location>
</feature>
<evidence type="ECO:0000313" key="3">
    <source>
        <dbReference type="Proteomes" id="UP000054566"/>
    </source>
</evidence>
<reference evidence="3" key="1">
    <citation type="submission" date="2015-07" db="EMBL/GenBank/DDBJ databases">
        <title>Annotation of Plasmodium falciparum RAJ116.</title>
        <authorList>
            <consortium name="The Broad Institute Genome Sequencing Platform"/>
            <person name="Volkman S.K."/>
            <person name="Neafsey D.E."/>
            <person name="Dash A.P."/>
            <person name="Chitnis C.E."/>
            <person name="Hartl D.L."/>
            <person name="Young S.K."/>
            <person name="Zeng Q."/>
            <person name="Koehrsen M."/>
            <person name="Alvarado L."/>
            <person name="Berlin A."/>
            <person name="Borenstein D."/>
            <person name="Chapman S.B."/>
            <person name="Chen Z."/>
            <person name="Engels R."/>
            <person name="Freedman E."/>
            <person name="Gellesch M."/>
            <person name="Goldberg J."/>
            <person name="Griggs A."/>
            <person name="Gujja S."/>
            <person name="Heilman E.R."/>
            <person name="Heiman D.I."/>
            <person name="Howarth C."/>
            <person name="Jen D."/>
            <person name="Larson L."/>
            <person name="Mehta T."/>
            <person name="Neiman D."/>
            <person name="Park D."/>
            <person name="Pearson M."/>
            <person name="Roberts A."/>
            <person name="Saif S."/>
            <person name="Shea T."/>
            <person name="Shenoy N."/>
            <person name="Sisk P."/>
            <person name="Stolte C."/>
            <person name="Sykes S."/>
            <person name="Walk T."/>
            <person name="White J."/>
            <person name="Yandava C."/>
            <person name="Haas B."/>
            <person name="Henn M.R."/>
            <person name="Nusbaum C."/>
            <person name="Birren B."/>
        </authorList>
    </citation>
    <scope>NUCLEOTIDE SEQUENCE [LARGE SCALE GENOMIC DNA]</scope>
    <source>
        <strain evidence="3">RAJ116</strain>
    </source>
</reference>
<gene>
    <name evidence="2" type="ORF">PFLG_03141</name>
</gene>
<keyword evidence="1" id="KW-1133">Transmembrane helix</keyword>
<dbReference type="Proteomes" id="UP000054566">
    <property type="component" value="Unassembled WGS sequence"/>
</dbReference>
<keyword evidence="1" id="KW-0472">Membrane</keyword>
<evidence type="ECO:0000313" key="2">
    <source>
        <dbReference type="EMBL" id="KNC38104.1"/>
    </source>
</evidence>
<sequence length="104" mass="13541">MWESQHFWISYKKLYNHLYNIKIYPFTQIYVYKISRYIFFPILHIIYNEVNIYIYIYIYIFYLYFFKNKKECLLIFLFFYFFIFLFFHFSLFLFSFIFKKSFSF</sequence>
<accession>A0A0L0D3A2</accession>
<protein>
    <submittedName>
        <fullName evidence="2">Uncharacterized protein</fullName>
    </submittedName>
</protein>
<reference evidence="3" key="2">
    <citation type="submission" date="2015-07" db="EMBL/GenBank/DDBJ databases">
        <title>The genome sequence of Plasmodium falciparum RAJ116.</title>
        <authorList>
            <consortium name="The Broad Institute Genome Sequencing Platform"/>
            <person name="Volkman S.K."/>
            <person name="Neafsey D.E."/>
            <person name="Dash A.P."/>
            <person name="Chitnis C.E."/>
            <person name="Hartl D.L."/>
            <person name="Young S.K."/>
            <person name="Kodira C.D."/>
            <person name="Zeng Q."/>
            <person name="Koehrsen M."/>
            <person name="Godfrey P."/>
            <person name="Alvarado L."/>
            <person name="Berlin A."/>
            <person name="Borenstein D."/>
            <person name="Chen Z."/>
            <person name="Engels R."/>
            <person name="Freedman E."/>
            <person name="Gellesch M."/>
            <person name="Goldberg J."/>
            <person name="Griggs A."/>
            <person name="Gujja S."/>
            <person name="Heiman D."/>
            <person name="Hepburn T."/>
            <person name="Howarth C."/>
            <person name="Jen D."/>
            <person name="Larson L."/>
            <person name="Lewis B."/>
            <person name="Mehta T."/>
            <person name="Park D."/>
            <person name="Pearson M."/>
            <person name="Roberts A."/>
            <person name="Saif S."/>
            <person name="Shea T."/>
            <person name="Shenoy N."/>
            <person name="Sisk P."/>
            <person name="Stolte C."/>
            <person name="Sykes S."/>
            <person name="Walk T."/>
            <person name="White J."/>
            <person name="Yandava C."/>
            <person name="Wirth D.F."/>
            <person name="Nusbaum C."/>
            <person name="Birren B."/>
        </authorList>
    </citation>
    <scope>NUCLEOTIDE SEQUENCE [LARGE SCALE GENOMIC DNA]</scope>
    <source>
        <strain evidence="3">RAJ116</strain>
    </source>
</reference>
<organism evidence="2 3">
    <name type="scientific">Plasmodium falciparum RAJ116</name>
    <dbReference type="NCBI Taxonomy" id="580058"/>
    <lineage>
        <taxon>Eukaryota</taxon>
        <taxon>Sar</taxon>
        <taxon>Alveolata</taxon>
        <taxon>Apicomplexa</taxon>
        <taxon>Aconoidasida</taxon>
        <taxon>Haemosporida</taxon>
        <taxon>Plasmodiidae</taxon>
        <taxon>Plasmodium</taxon>
        <taxon>Plasmodium (Laverania)</taxon>
    </lineage>
</organism>
<keyword evidence="1" id="KW-0812">Transmembrane</keyword>
<evidence type="ECO:0000256" key="1">
    <source>
        <dbReference type="SAM" id="Phobius"/>
    </source>
</evidence>
<name>A0A0L0D3A2_PLAFA</name>
<dbReference type="EMBL" id="GG664887">
    <property type="protein sequence ID" value="KNC38104.1"/>
    <property type="molecule type" value="Genomic_DNA"/>
</dbReference>